<dbReference type="KEGG" id="srub:C2R22_06585"/>
<dbReference type="GeneID" id="35591741"/>
<proteinExistence type="predicted"/>
<sequence>MRRDYFTLDVHDVDWVDEGGTPQQPLVRIDFHGPHDSLTERLSTADGDLLSAAETDVAFRLVDTLDDGEDGDTDEPSGVVGVTNRLTGDFILELNESAENVFRFIKAAREYGRHADADDGRYRVEITLDGDDLAVYEKQTFLVYDADGHLLRSESLIPSGVEL</sequence>
<name>A0A2I8VHG1_9EURY</name>
<dbReference type="Proteomes" id="UP000236584">
    <property type="component" value="Chromosome"/>
</dbReference>
<reference evidence="1 2" key="1">
    <citation type="submission" date="2018-01" db="EMBL/GenBank/DDBJ databases">
        <title>Complete genome sequence of Salinigranum rubrum GX10T, an extremely halophilic archaeon isolated from a marine solar saltern.</title>
        <authorList>
            <person name="Han S."/>
        </authorList>
    </citation>
    <scope>NUCLEOTIDE SEQUENCE [LARGE SCALE GENOMIC DNA]</scope>
    <source>
        <strain evidence="1 2">GX10</strain>
    </source>
</reference>
<protein>
    <submittedName>
        <fullName evidence="1">Uncharacterized protein</fullName>
    </submittedName>
</protein>
<accession>A0A2I8VHG1</accession>
<dbReference type="InterPro" id="IPR043811">
    <property type="entry name" value="DUF5793"/>
</dbReference>
<organism evidence="1 2">
    <name type="scientific">Salinigranum rubrum</name>
    <dbReference type="NCBI Taxonomy" id="755307"/>
    <lineage>
        <taxon>Archaea</taxon>
        <taxon>Methanobacteriati</taxon>
        <taxon>Methanobacteriota</taxon>
        <taxon>Stenosarchaea group</taxon>
        <taxon>Halobacteria</taxon>
        <taxon>Halobacteriales</taxon>
        <taxon>Haloferacaceae</taxon>
        <taxon>Salinigranum</taxon>
    </lineage>
</organism>
<dbReference type="OrthoDB" id="311801at2157"/>
<dbReference type="RefSeq" id="WP_103425055.1">
    <property type="nucleotide sequence ID" value="NZ_CP026309.1"/>
</dbReference>
<evidence type="ECO:0000313" key="1">
    <source>
        <dbReference type="EMBL" id="AUV81367.1"/>
    </source>
</evidence>
<dbReference type="AlphaFoldDB" id="A0A2I8VHG1"/>
<evidence type="ECO:0000313" key="2">
    <source>
        <dbReference type="Proteomes" id="UP000236584"/>
    </source>
</evidence>
<dbReference type="EMBL" id="CP026309">
    <property type="protein sequence ID" value="AUV81367.1"/>
    <property type="molecule type" value="Genomic_DNA"/>
</dbReference>
<keyword evidence="2" id="KW-1185">Reference proteome</keyword>
<dbReference type="Pfam" id="PF19106">
    <property type="entry name" value="DUF5793"/>
    <property type="match status" value="1"/>
</dbReference>
<gene>
    <name evidence="1" type="ORF">C2R22_06585</name>
</gene>